<dbReference type="Pfam" id="PF07729">
    <property type="entry name" value="FCD"/>
    <property type="match status" value="1"/>
</dbReference>
<dbReference type="InterPro" id="IPR011711">
    <property type="entry name" value="GntR_C"/>
</dbReference>
<protein>
    <submittedName>
        <fullName evidence="5">Unannotated protein</fullName>
    </submittedName>
</protein>
<dbReference type="SMART" id="SM00345">
    <property type="entry name" value="HTH_GNTR"/>
    <property type="match status" value="1"/>
</dbReference>
<evidence type="ECO:0000256" key="3">
    <source>
        <dbReference type="ARBA" id="ARBA00023163"/>
    </source>
</evidence>
<dbReference type="Gene3D" id="1.10.10.10">
    <property type="entry name" value="Winged helix-like DNA-binding domain superfamily/Winged helix DNA-binding domain"/>
    <property type="match status" value="1"/>
</dbReference>
<dbReference type="Gene3D" id="1.20.120.530">
    <property type="entry name" value="GntR ligand-binding domain-like"/>
    <property type="match status" value="1"/>
</dbReference>
<dbReference type="GO" id="GO:0003700">
    <property type="term" value="F:DNA-binding transcription factor activity"/>
    <property type="evidence" value="ECO:0007669"/>
    <property type="project" value="InterPro"/>
</dbReference>
<gene>
    <name evidence="5" type="ORF">UFOPK3564_02714</name>
</gene>
<dbReference type="Pfam" id="PF00392">
    <property type="entry name" value="GntR"/>
    <property type="match status" value="1"/>
</dbReference>
<feature type="domain" description="HTH gntR-type" evidence="4">
    <location>
        <begin position="17"/>
        <end position="85"/>
    </location>
</feature>
<evidence type="ECO:0000256" key="1">
    <source>
        <dbReference type="ARBA" id="ARBA00023015"/>
    </source>
</evidence>
<keyword evidence="2" id="KW-0238">DNA-binding</keyword>
<evidence type="ECO:0000259" key="4">
    <source>
        <dbReference type="PROSITE" id="PS50949"/>
    </source>
</evidence>
<dbReference type="InterPro" id="IPR008920">
    <property type="entry name" value="TF_FadR/GntR_C"/>
</dbReference>
<reference evidence="5" key="1">
    <citation type="submission" date="2020-05" db="EMBL/GenBank/DDBJ databases">
        <authorList>
            <person name="Chiriac C."/>
            <person name="Salcher M."/>
            <person name="Ghai R."/>
            <person name="Kavagutti S V."/>
        </authorList>
    </citation>
    <scope>NUCLEOTIDE SEQUENCE</scope>
</reference>
<dbReference type="PANTHER" id="PTHR43537:SF5">
    <property type="entry name" value="UXU OPERON TRANSCRIPTIONAL REGULATOR"/>
    <property type="match status" value="1"/>
</dbReference>
<dbReference type="PRINTS" id="PR00035">
    <property type="entry name" value="HTHGNTR"/>
</dbReference>
<dbReference type="EMBL" id="CAFBMK010000210">
    <property type="protein sequence ID" value="CAB4937200.1"/>
    <property type="molecule type" value="Genomic_DNA"/>
</dbReference>
<dbReference type="GO" id="GO:0003677">
    <property type="term" value="F:DNA binding"/>
    <property type="evidence" value="ECO:0007669"/>
    <property type="project" value="UniProtKB-KW"/>
</dbReference>
<evidence type="ECO:0000256" key="2">
    <source>
        <dbReference type="ARBA" id="ARBA00023125"/>
    </source>
</evidence>
<dbReference type="AlphaFoldDB" id="A0A6J7J2I1"/>
<keyword evidence="3" id="KW-0804">Transcription</keyword>
<evidence type="ECO:0000313" key="5">
    <source>
        <dbReference type="EMBL" id="CAB4937200.1"/>
    </source>
</evidence>
<proteinExistence type="predicted"/>
<sequence length="251" mass="26890">MSTETPAGPGFAPLRREKLSESVAEKLREQIRDGNLPTGARLPGHRELAAMFSVGLSSVREAISMLASEGLVETRAGRGTYVQERGASFAFAGSATRLTRREVEEVIEAREIVELQLGPMAAERASADDVTRLRGCLDAMAAAVDDVAAYADADMALHMAIADAAQNRFLRQAVEQIRSMIRENMELSSTIAAGRPGGLEASLESHRRLVDSIESGDAEATRQTLFEMMGRHHESVLKGTPTPPSAASAAD</sequence>
<keyword evidence="1" id="KW-0805">Transcription regulation</keyword>
<dbReference type="SUPFAM" id="SSF48008">
    <property type="entry name" value="GntR ligand-binding domain-like"/>
    <property type="match status" value="1"/>
</dbReference>
<dbReference type="InterPro" id="IPR036388">
    <property type="entry name" value="WH-like_DNA-bd_sf"/>
</dbReference>
<organism evidence="5">
    <name type="scientific">freshwater metagenome</name>
    <dbReference type="NCBI Taxonomy" id="449393"/>
    <lineage>
        <taxon>unclassified sequences</taxon>
        <taxon>metagenomes</taxon>
        <taxon>ecological metagenomes</taxon>
    </lineage>
</organism>
<dbReference type="InterPro" id="IPR036390">
    <property type="entry name" value="WH_DNA-bd_sf"/>
</dbReference>
<dbReference type="SMART" id="SM00895">
    <property type="entry name" value="FCD"/>
    <property type="match status" value="1"/>
</dbReference>
<dbReference type="PANTHER" id="PTHR43537">
    <property type="entry name" value="TRANSCRIPTIONAL REGULATOR, GNTR FAMILY"/>
    <property type="match status" value="1"/>
</dbReference>
<dbReference type="SUPFAM" id="SSF46785">
    <property type="entry name" value="Winged helix' DNA-binding domain"/>
    <property type="match status" value="1"/>
</dbReference>
<dbReference type="InterPro" id="IPR000524">
    <property type="entry name" value="Tscrpt_reg_HTH_GntR"/>
</dbReference>
<dbReference type="PROSITE" id="PS50949">
    <property type="entry name" value="HTH_GNTR"/>
    <property type="match status" value="1"/>
</dbReference>
<accession>A0A6J7J2I1</accession>
<dbReference type="CDD" id="cd07377">
    <property type="entry name" value="WHTH_GntR"/>
    <property type="match status" value="1"/>
</dbReference>
<name>A0A6J7J2I1_9ZZZZ</name>